<protein>
    <submittedName>
        <fullName evidence="2">Uncharacterized protein</fullName>
    </submittedName>
</protein>
<keyword evidence="1" id="KW-0732">Signal</keyword>
<accession>A0A3P6RAG2</accession>
<proteinExistence type="predicted"/>
<feature type="signal peptide" evidence="1">
    <location>
        <begin position="1"/>
        <end position="19"/>
    </location>
</feature>
<organism evidence="2 3">
    <name type="scientific">Cylicostephanus goldi</name>
    <name type="common">Nematode worm</name>
    <dbReference type="NCBI Taxonomy" id="71465"/>
    <lineage>
        <taxon>Eukaryota</taxon>
        <taxon>Metazoa</taxon>
        <taxon>Ecdysozoa</taxon>
        <taxon>Nematoda</taxon>
        <taxon>Chromadorea</taxon>
        <taxon>Rhabditida</taxon>
        <taxon>Rhabditina</taxon>
        <taxon>Rhabditomorpha</taxon>
        <taxon>Strongyloidea</taxon>
        <taxon>Strongylidae</taxon>
        <taxon>Cylicostephanus</taxon>
    </lineage>
</organism>
<evidence type="ECO:0000313" key="3">
    <source>
        <dbReference type="Proteomes" id="UP000271889"/>
    </source>
</evidence>
<name>A0A3P6RAG2_CYLGO</name>
<feature type="chain" id="PRO_5018241160" evidence="1">
    <location>
        <begin position="20"/>
        <end position="90"/>
    </location>
</feature>
<keyword evidence="3" id="KW-1185">Reference proteome</keyword>
<dbReference type="Proteomes" id="UP000271889">
    <property type="component" value="Unassembled WGS sequence"/>
</dbReference>
<sequence>MQPILLLVKLNILILCSKLIQIKMMRFEDTVSILRIRYDPPTSHWRIKTKFGKDLPFTSLRKDTCNTIWWHAEKTVVLGFRLRAAPPLRK</sequence>
<reference evidence="2 3" key="1">
    <citation type="submission" date="2018-11" db="EMBL/GenBank/DDBJ databases">
        <authorList>
            <consortium name="Pathogen Informatics"/>
        </authorList>
    </citation>
    <scope>NUCLEOTIDE SEQUENCE [LARGE SCALE GENOMIC DNA]</scope>
</reference>
<evidence type="ECO:0000313" key="2">
    <source>
        <dbReference type="EMBL" id="VDK41634.1"/>
    </source>
</evidence>
<gene>
    <name evidence="2" type="ORF">CGOC_LOCUS89</name>
</gene>
<dbReference type="AlphaFoldDB" id="A0A3P6RAG2"/>
<dbReference type="EMBL" id="UYRV01000082">
    <property type="protein sequence ID" value="VDK41634.1"/>
    <property type="molecule type" value="Genomic_DNA"/>
</dbReference>
<evidence type="ECO:0000256" key="1">
    <source>
        <dbReference type="SAM" id="SignalP"/>
    </source>
</evidence>